<evidence type="ECO:0000256" key="2">
    <source>
        <dbReference type="ARBA" id="ARBA00022737"/>
    </source>
</evidence>
<sequence>MYPNQQSGYNQYNPPFGANPSMPMPQYPNQMPQPFGAGYSQMPGMPMPQQNNPSPYGGFQGQMNYQNQMPSMNQQMPYQPHQQNFDSYNQQQNSYQQPYAPPSVYPNLPTSATSPIYQHQQSNASSYGTPNQHQYQSPQFQISQSTPMYGSQQTGQIKKGRPTVTPASNFNASNDCAILRKAMKGFGTDEDAIISVLCHRTVDQRMEIVRTYKTAYGKDLLNDIRSETSGNFEKILIALLTPTTELYCRELYEAMAGAGTDEDVLIEVMCTMSNYEIRQICAQYVRMYGQPLEHQLRSDTSGHMKRLMTSLSVGGRDESMHTDVNQARADAETLRAAGVGRWGTDESEFNRILCLRNYEQIKLICQEYEKITGSSLEKDIKKEFSGDIEDALLAIIRVAKNRPEFFARRLHKSMAGLGTDDKSLIRLVVTRSEIDMMDIKDEFQRYYGKTLKSFIKGDTSGHYKHALYALCGESRS</sequence>
<dbReference type="InterPro" id="IPR001464">
    <property type="entry name" value="Annexin"/>
</dbReference>
<keyword evidence="4 6" id="KW-0041">Annexin</keyword>
<dbReference type="InterPro" id="IPR018252">
    <property type="entry name" value="Annexin_repeat_CS"/>
</dbReference>
<dbReference type="GO" id="GO:0005886">
    <property type="term" value="C:plasma membrane"/>
    <property type="evidence" value="ECO:0007669"/>
    <property type="project" value="TreeGrafter"/>
</dbReference>
<name>A0A9J6CN49_POLVA</name>
<dbReference type="Proteomes" id="UP001107558">
    <property type="component" value="Chromosome 1"/>
</dbReference>
<dbReference type="PRINTS" id="PR00196">
    <property type="entry name" value="ANNEXIN"/>
</dbReference>
<dbReference type="AlphaFoldDB" id="A0A9J6CN49"/>
<evidence type="ECO:0000256" key="3">
    <source>
        <dbReference type="ARBA" id="ARBA00022837"/>
    </source>
</evidence>
<dbReference type="GO" id="GO:0005737">
    <property type="term" value="C:cytoplasm"/>
    <property type="evidence" value="ECO:0007669"/>
    <property type="project" value="TreeGrafter"/>
</dbReference>
<evidence type="ECO:0000256" key="1">
    <source>
        <dbReference type="ARBA" id="ARBA00007831"/>
    </source>
</evidence>
<accession>A0A9J6CN49</accession>
<keyword evidence="9" id="KW-1185">Reference proteome</keyword>
<dbReference type="GO" id="GO:0012506">
    <property type="term" value="C:vesicle membrane"/>
    <property type="evidence" value="ECO:0007669"/>
    <property type="project" value="TreeGrafter"/>
</dbReference>
<dbReference type="GO" id="GO:0001786">
    <property type="term" value="F:phosphatidylserine binding"/>
    <property type="evidence" value="ECO:0007669"/>
    <property type="project" value="TreeGrafter"/>
</dbReference>
<feature type="compositionally biased region" description="Low complexity" evidence="7">
    <location>
        <begin position="27"/>
        <end position="98"/>
    </location>
</feature>
<comment type="domain">
    <text evidence="6">A pair of annexin repeats may form one binding site for calcium and phospholipid.</text>
</comment>
<keyword evidence="3 6" id="KW-0106">Calcium</keyword>
<dbReference type="EMBL" id="JADBJN010000001">
    <property type="protein sequence ID" value="KAG5683038.1"/>
    <property type="molecule type" value="Genomic_DNA"/>
</dbReference>
<comment type="caution">
    <text evidence="8">The sequence shown here is derived from an EMBL/GenBank/DDBJ whole genome shotgun (WGS) entry which is preliminary data.</text>
</comment>
<dbReference type="SMART" id="SM00335">
    <property type="entry name" value="ANX"/>
    <property type="match status" value="4"/>
</dbReference>
<dbReference type="FunFam" id="1.10.220.10:FF:000005">
    <property type="entry name" value="Annexin"/>
    <property type="match status" value="1"/>
</dbReference>
<reference evidence="8" key="1">
    <citation type="submission" date="2021-03" db="EMBL/GenBank/DDBJ databases">
        <title>Chromosome level genome of the anhydrobiotic midge Polypedilum vanderplanki.</title>
        <authorList>
            <person name="Yoshida Y."/>
            <person name="Kikawada T."/>
            <person name="Gusev O."/>
        </authorList>
    </citation>
    <scope>NUCLEOTIDE SEQUENCE</scope>
    <source>
        <strain evidence="8">NIAS01</strain>
        <tissue evidence="8">Whole body or cell culture</tissue>
    </source>
</reference>
<evidence type="ECO:0000313" key="8">
    <source>
        <dbReference type="EMBL" id="KAG5683038.1"/>
    </source>
</evidence>
<gene>
    <name evidence="8" type="ORF">PVAND_012345</name>
</gene>
<dbReference type="Gene3D" id="1.10.220.10">
    <property type="entry name" value="Annexin"/>
    <property type="match status" value="4"/>
</dbReference>
<dbReference type="FunFam" id="1.10.220.10:FF:000004">
    <property type="entry name" value="Annexin"/>
    <property type="match status" value="1"/>
</dbReference>
<organism evidence="8 9">
    <name type="scientific">Polypedilum vanderplanki</name>
    <name type="common">Sleeping chironomid midge</name>
    <dbReference type="NCBI Taxonomy" id="319348"/>
    <lineage>
        <taxon>Eukaryota</taxon>
        <taxon>Metazoa</taxon>
        <taxon>Ecdysozoa</taxon>
        <taxon>Arthropoda</taxon>
        <taxon>Hexapoda</taxon>
        <taxon>Insecta</taxon>
        <taxon>Pterygota</taxon>
        <taxon>Neoptera</taxon>
        <taxon>Endopterygota</taxon>
        <taxon>Diptera</taxon>
        <taxon>Nematocera</taxon>
        <taxon>Chironomoidea</taxon>
        <taxon>Chironomidae</taxon>
        <taxon>Chironominae</taxon>
        <taxon>Polypedilum</taxon>
        <taxon>Polypedilum</taxon>
    </lineage>
</organism>
<dbReference type="Pfam" id="PF00191">
    <property type="entry name" value="Annexin"/>
    <property type="match status" value="4"/>
</dbReference>
<dbReference type="InterPro" id="IPR037104">
    <property type="entry name" value="Annexin_sf"/>
</dbReference>
<keyword evidence="5 6" id="KW-0111">Calcium/phospholipid-binding</keyword>
<evidence type="ECO:0000313" key="9">
    <source>
        <dbReference type="Proteomes" id="UP001107558"/>
    </source>
</evidence>
<protein>
    <recommendedName>
        <fullName evidence="6">Annexin</fullName>
    </recommendedName>
</protein>
<dbReference type="PANTHER" id="PTHR10502:SF102">
    <property type="entry name" value="ANNEXIN B11"/>
    <property type="match status" value="1"/>
</dbReference>
<feature type="compositionally biased region" description="Polar residues" evidence="7">
    <location>
        <begin position="1"/>
        <end position="13"/>
    </location>
</feature>
<dbReference type="PANTHER" id="PTHR10502">
    <property type="entry name" value="ANNEXIN"/>
    <property type="match status" value="1"/>
</dbReference>
<dbReference type="GO" id="GO:0005544">
    <property type="term" value="F:calcium-dependent phospholipid binding"/>
    <property type="evidence" value="ECO:0007669"/>
    <property type="project" value="UniProtKB-KW"/>
</dbReference>
<dbReference type="GO" id="GO:0005634">
    <property type="term" value="C:nucleus"/>
    <property type="evidence" value="ECO:0007669"/>
    <property type="project" value="TreeGrafter"/>
</dbReference>
<feature type="compositionally biased region" description="Polar residues" evidence="7">
    <location>
        <begin position="108"/>
        <end position="156"/>
    </location>
</feature>
<dbReference type="OrthoDB" id="37886at2759"/>
<evidence type="ECO:0000256" key="5">
    <source>
        <dbReference type="ARBA" id="ARBA00023302"/>
    </source>
</evidence>
<dbReference type="SUPFAM" id="SSF47874">
    <property type="entry name" value="Annexin"/>
    <property type="match status" value="1"/>
</dbReference>
<keyword evidence="2 6" id="KW-0677">Repeat</keyword>
<dbReference type="GO" id="GO:0005509">
    <property type="term" value="F:calcium ion binding"/>
    <property type="evidence" value="ECO:0007669"/>
    <property type="project" value="InterPro"/>
</dbReference>
<comment type="similarity">
    <text evidence="1 6">Belongs to the annexin family.</text>
</comment>
<dbReference type="FunFam" id="1.10.220.10:FF:000001">
    <property type="entry name" value="Annexin"/>
    <property type="match status" value="1"/>
</dbReference>
<dbReference type="FunFam" id="1.10.220.10:FF:000002">
    <property type="entry name" value="Annexin"/>
    <property type="match status" value="1"/>
</dbReference>
<dbReference type="InterPro" id="IPR018502">
    <property type="entry name" value="Annexin_repeat"/>
</dbReference>
<dbReference type="PROSITE" id="PS51897">
    <property type="entry name" value="ANNEXIN_2"/>
    <property type="match status" value="4"/>
</dbReference>
<dbReference type="PROSITE" id="PS00223">
    <property type="entry name" value="ANNEXIN_1"/>
    <property type="match status" value="2"/>
</dbReference>
<evidence type="ECO:0000256" key="7">
    <source>
        <dbReference type="SAM" id="MobiDB-lite"/>
    </source>
</evidence>
<proteinExistence type="inferred from homology"/>
<evidence type="ECO:0000256" key="4">
    <source>
        <dbReference type="ARBA" id="ARBA00023216"/>
    </source>
</evidence>
<feature type="region of interest" description="Disordered" evidence="7">
    <location>
        <begin position="1"/>
        <end position="166"/>
    </location>
</feature>
<evidence type="ECO:0000256" key="6">
    <source>
        <dbReference type="RuleBase" id="RU003540"/>
    </source>
</evidence>